<reference evidence="1" key="2">
    <citation type="journal article" date="2021" name="PeerJ">
        <title>Extensive microbial diversity within the chicken gut microbiome revealed by metagenomics and culture.</title>
        <authorList>
            <person name="Gilroy R."/>
            <person name="Ravi A."/>
            <person name="Getino M."/>
            <person name="Pursley I."/>
            <person name="Horton D.L."/>
            <person name="Alikhan N.F."/>
            <person name="Baker D."/>
            <person name="Gharbi K."/>
            <person name="Hall N."/>
            <person name="Watson M."/>
            <person name="Adriaenssens E.M."/>
            <person name="Foster-Nyarko E."/>
            <person name="Jarju S."/>
            <person name="Secka A."/>
            <person name="Antonio M."/>
            <person name="Oren A."/>
            <person name="Chaudhuri R.R."/>
            <person name="La Ragione R."/>
            <person name="Hildebrand F."/>
            <person name="Pallen M.J."/>
        </authorList>
    </citation>
    <scope>NUCLEOTIDE SEQUENCE</scope>
    <source>
        <strain evidence="1">G3-8215</strain>
    </source>
</reference>
<evidence type="ECO:0000313" key="2">
    <source>
        <dbReference type="Proteomes" id="UP000725002"/>
    </source>
</evidence>
<name>A0A940DRK1_9BACT</name>
<gene>
    <name evidence="1" type="ORF">IAB75_02480</name>
</gene>
<dbReference type="EMBL" id="JADILV010000019">
    <property type="protein sequence ID" value="MBO8482971.1"/>
    <property type="molecule type" value="Genomic_DNA"/>
</dbReference>
<organism evidence="1 2">
    <name type="scientific">Candidatus Cryptobacteroides avicola</name>
    <dbReference type="NCBI Taxonomy" id="2840757"/>
    <lineage>
        <taxon>Bacteria</taxon>
        <taxon>Pseudomonadati</taxon>
        <taxon>Bacteroidota</taxon>
        <taxon>Bacteroidia</taxon>
        <taxon>Bacteroidales</taxon>
        <taxon>Candidatus Cryptobacteroides</taxon>
    </lineage>
</organism>
<dbReference type="PROSITE" id="PS51257">
    <property type="entry name" value="PROKAR_LIPOPROTEIN"/>
    <property type="match status" value="1"/>
</dbReference>
<dbReference type="AlphaFoldDB" id="A0A940DRK1"/>
<protein>
    <recommendedName>
        <fullName evidence="3">Lipocalin-like domain-containing protein</fullName>
    </recommendedName>
</protein>
<proteinExistence type="predicted"/>
<sequence length="157" mass="17097">MKNILKYMAMAAMTLTAVLGCKKNAPEFPEGSGPVAGQWHMVSWNSISGGQADVYISFDEDGTFDLYQRVYTVYYEHYDGTYTQDGAQVDGTYSDGTPWGCSYTARFPEDRSRMTLTPSDGSGDSVYEAVQIPDEILSGLLSGSKAGDSGNSGFRFL</sequence>
<evidence type="ECO:0000313" key="1">
    <source>
        <dbReference type="EMBL" id="MBO8482971.1"/>
    </source>
</evidence>
<comment type="caution">
    <text evidence="1">The sequence shown here is derived from an EMBL/GenBank/DDBJ whole genome shotgun (WGS) entry which is preliminary data.</text>
</comment>
<dbReference type="Proteomes" id="UP000725002">
    <property type="component" value="Unassembled WGS sequence"/>
</dbReference>
<accession>A0A940DRK1</accession>
<evidence type="ECO:0008006" key="3">
    <source>
        <dbReference type="Google" id="ProtNLM"/>
    </source>
</evidence>
<reference evidence="1" key="1">
    <citation type="submission" date="2020-10" db="EMBL/GenBank/DDBJ databases">
        <authorList>
            <person name="Gilroy R."/>
        </authorList>
    </citation>
    <scope>NUCLEOTIDE SEQUENCE</scope>
    <source>
        <strain evidence="1">G3-8215</strain>
    </source>
</reference>